<reference evidence="1 2" key="1">
    <citation type="submission" date="2017-02" db="EMBL/GenBank/DDBJ databases">
        <authorList>
            <person name="Peterson S.W."/>
        </authorList>
    </citation>
    <scope>NUCLEOTIDE SEQUENCE [LARGE SCALE GENOMIC DNA]</scope>
    <source>
        <strain evidence="1 2">DSM 22335</strain>
    </source>
</reference>
<dbReference type="AlphaFoldDB" id="A0A1T4PN38"/>
<dbReference type="Proteomes" id="UP000190888">
    <property type="component" value="Unassembled WGS sequence"/>
</dbReference>
<sequence>MSQNESSHIADGISQSERYPLSLRPDFFRIEEREKEDLLKFIIELSRHFNYYNLNNEIDGNWQEFLIADVNIILRVLPKFGINSYIRQYDNLKNRIIHETDENVNIRSLSALLRFIDTFITFQVTLHQKFRTTSKSDPGIFEFRKLVKGYDDFDEESEALKRYYYLASRHFGTGIRVPLLRRFSDEQVAAAEADTELQLDGSHTQALINNLLPYIDKVFYSLRSKYNRLSEAAELYLHKQRSKGDSFEPHIALLITFLDLYEYLKKDINSFTKKHLDFYYNRILQLNYKAAIPDKVNLVFDLNPAGNAFLLPKGELLPVKNPASGTEIFFQTENDLFVTKASIKKLNTVYVSENVKIPARAEEDEDVREMQVFVADNPVYQPDNFLSGRNDTRSWPLIGEDQAQLSAEERSMLPAEIALYMASPLLYARDGKRNFRIRFYISKKSSQQFIAHVNNYANVSGTNQKVLIYEMLSKAFNIDITGDEEWISIEKYTASFDPDMEGDHFIELDFELKHNDAPTAVYSKDIHGFEYDTEWPMIRFVINNDSFHNPYTFLKDIHIERVAIRLSVTESEHLTMRNNVGAVSTASPFQLFGPIASVGSYLDIRNGNIFNCYTRNFTIRINWFDLPRDKGGFEAYYRSYEPKVKNDSFKISISGLNEGRFQPALKDQQSFNLFAINDEPGSKGTVCPVTNIKHIDFSKIHFDNTPSFNNEDEAADGDFREGAVRLEFISPEDGFGQKIYPTLFSEIIMHNAKWYKRKIPLPNTPYAAVVKRITVDYVLEHSEAISGMNKDSEKNQNLCLWHHDSFGYRQIYPAKDAAEMSFVPVVKDQSNLFIGLQDVPENEILTLLFQLEESNFYHSNYEAEPLQWSILLDNKWVQLDKADVLLDETLNFINSGIVRLYIPDLSEKPSTIMDPAYTWIRASCNNRGEVRTKLQALHTQCVSASRILNSEDITAEQLHLPPGSIREFKRKIPQIQQVWQPYPSFGGRPKETEDKYYVRASERLRHKQRPVTTTDIAQLILEAFPDILKVHCYGVGAHNNLVLPGYDIQVVVIPRLMENVSLVMEEPKVALAGLYKIKKLISENISPFIKVDVANPVYERVKVVCSVIFSDNSSKASIGNSLSRLNEDICRFISPWLFSADSDVKMEGRTYLSEILNFIKNCSYVSHVTSFSVLHFYHQYNPQTGRYDARVIDSAVEATDYLKGSIPSAILLSAPEHDITVLQEKVYKKPEGTGIGGLVIAEELLVDEIHHQETDQENNNQEQEELYNFHFNPNA</sequence>
<gene>
    <name evidence="1" type="ORF">SAMN04488132_10694</name>
</gene>
<evidence type="ECO:0008006" key="3">
    <source>
        <dbReference type="Google" id="ProtNLM"/>
    </source>
</evidence>
<accession>A0A1T4PN38</accession>
<keyword evidence="2" id="KW-1185">Reference proteome</keyword>
<evidence type="ECO:0000313" key="1">
    <source>
        <dbReference type="EMBL" id="SJZ92627.1"/>
    </source>
</evidence>
<organism evidence="1 2">
    <name type="scientific">Sediminibacterium ginsengisoli</name>
    <dbReference type="NCBI Taxonomy" id="413434"/>
    <lineage>
        <taxon>Bacteria</taxon>
        <taxon>Pseudomonadati</taxon>
        <taxon>Bacteroidota</taxon>
        <taxon>Chitinophagia</taxon>
        <taxon>Chitinophagales</taxon>
        <taxon>Chitinophagaceae</taxon>
        <taxon>Sediminibacterium</taxon>
    </lineage>
</organism>
<dbReference type="EMBL" id="FUWH01000006">
    <property type="protein sequence ID" value="SJZ92627.1"/>
    <property type="molecule type" value="Genomic_DNA"/>
</dbReference>
<dbReference type="OrthoDB" id="9762853at2"/>
<name>A0A1T4PN38_9BACT</name>
<proteinExistence type="predicted"/>
<dbReference type="STRING" id="413434.SAMN04488132_10694"/>
<protein>
    <recommendedName>
        <fullName evidence="3">Baseplate J-like protein</fullName>
    </recommendedName>
</protein>
<evidence type="ECO:0000313" key="2">
    <source>
        <dbReference type="Proteomes" id="UP000190888"/>
    </source>
</evidence>
<dbReference type="RefSeq" id="WP_078831672.1">
    <property type="nucleotide sequence ID" value="NZ_FUWH01000006.1"/>
</dbReference>